<dbReference type="SUPFAM" id="SSF56645">
    <property type="entry name" value="Acyl-CoA dehydrogenase NM domain-like"/>
    <property type="match status" value="1"/>
</dbReference>
<dbReference type="InterPro" id="IPR006089">
    <property type="entry name" value="Acyl-CoA_DH_CS"/>
</dbReference>
<feature type="domain" description="Acyl-CoA oxidase/dehydrogenase middle" evidence="7">
    <location>
        <begin position="161"/>
        <end position="268"/>
    </location>
</feature>
<dbReference type="PANTHER" id="PTHR42803:SF3">
    <property type="entry name" value="ACYL-COA DEHYDROGENASE-RELATED"/>
    <property type="match status" value="1"/>
</dbReference>
<keyword evidence="5 10" id="KW-0560">Oxidoreductase</keyword>
<name>A0A841J273_9SPHN</name>
<evidence type="ECO:0000313" key="11">
    <source>
        <dbReference type="Proteomes" id="UP000552700"/>
    </source>
</evidence>
<evidence type="ECO:0000259" key="6">
    <source>
        <dbReference type="Pfam" id="PF00441"/>
    </source>
</evidence>
<dbReference type="Pfam" id="PF02770">
    <property type="entry name" value="Acyl-CoA_dh_M"/>
    <property type="match status" value="1"/>
</dbReference>
<dbReference type="InterPro" id="IPR025878">
    <property type="entry name" value="Acyl-CoA_dh-like_C_dom"/>
</dbReference>
<evidence type="ECO:0000256" key="5">
    <source>
        <dbReference type="RuleBase" id="RU362125"/>
    </source>
</evidence>
<dbReference type="Gene3D" id="2.40.110.10">
    <property type="entry name" value="Butyryl-CoA Dehydrogenase, subunit A, domain 2"/>
    <property type="match status" value="1"/>
</dbReference>
<dbReference type="Pfam" id="PF00441">
    <property type="entry name" value="Acyl-CoA_dh_1"/>
    <property type="match status" value="1"/>
</dbReference>
<evidence type="ECO:0000259" key="7">
    <source>
        <dbReference type="Pfam" id="PF02770"/>
    </source>
</evidence>
<comment type="caution">
    <text evidence="10">The sequence shown here is derived from an EMBL/GenBank/DDBJ whole genome shotgun (WGS) entry which is preliminary data.</text>
</comment>
<dbReference type="InterPro" id="IPR013786">
    <property type="entry name" value="AcylCoA_DH/ox_N"/>
</dbReference>
<dbReference type="InterPro" id="IPR006091">
    <property type="entry name" value="Acyl-CoA_Oxase/DH_mid-dom"/>
</dbReference>
<keyword evidence="3 5" id="KW-0285">Flavoprotein</keyword>
<dbReference type="Gene3D" id="1.10.540.10">
    <property type="entry name" value="Acyl-CoA dehydrogenase/oxidase, N-terminal domain"/>
    <property type="match status" value="1"/>
</dbReference>
<sequence length="598" mass="64950">MSIIVDSRNLDFILFEMLNLTDILNSEQFAHCDRAVVTQILDSAQRLAEDLYLPSAARLDASPPEFVNGGVEIMPEVQTALAAYAEAGLSAQAFDHALGGLQLPFSVSMAANGMFTAANLGISNYSMLTTAGAHLLAAFGTEEQKARYAVPLIEGRWSGTMCLSEPQAGSSLSDITTRAEPAGDGTYRISGTKMWISGAAHHMTENIVNLVLAKIPGGPAGVKGISLFIVPQRLVAEDGTVGEENNITLVGLNHKMGQRGTTNCLLNFGETGPTVGYLIGEPHRGLHYMFHMMNEARISVGHGATMSGLAGYLYSRNYARERLQGRRIGQKDPQSPQVPLVEHADIRRMLLAQKAQVEGALALCSYCGLLVDQQALADGNERDDLTLLLEVLTPIAKSWPSEHCLEANKLAIQILGGAGYTLDHPVERFYRDNRLNHIHEGAYGIQGIDLLGRKVRMAGGRGRDLLVARITETIEQASVVPALADFARQLTTALEAFQRATDASLACDNQERALANATLYLDATGTVVVGWLWLWQALVAARALETGDAAPSAFYEMKITTCRYFFRYVLPLVHTGFALVEELDDVCLSWTPEQLEFV</sequence>
<dbReference type="EC" id="1.3.8.1" evidence="10"/>
<dbReference type="AlphaFoldDB" id="A0A841J273"/>
<dbReference type="InterPro" id="IPR037069">
    <property type="entry name" value="AcylCoA_DH/ox_N_sf"/>
</dbReference>
<dbReference type="InterPro" id="IPR036250">
    <property type="entry name" value="AcylCo_DH-like_C"/>
</dbReference>
<dbReference type="RefSeq" id="WP_184081364.1">
    <property type="nucleotide sequence ID" value="NZ_JACIJP010000005.1"/>
</dbReference>
<gene>
    <name evidence="10" type="ORF">FHS92_002810</name>
</gene>
<evidence type="ECO:0000256" key="1">
    <source>
        <dbReference type="ARBA" id="ARBA00001974"/>
    </source>
</evidence>
<comment type="cofactor">
    <cofactor evidence="1 5">
        <name>FAD</name>
        <dbReference type="ChEBI" id="CHEBI:57692"/>
    </cofactor>
</comment>
<dbReference type="GO" id="GO:0016937">
    <property type="term" value="F:short-chain fatty acyl-CoA dehydrogenase activity"/>
    <property type="evidence" value="ECO:0007669"/>
    <property type="project" value="UniProtKB-EC"/>
</dbReference>
<evidence type="ECO:0000256" key="3">
    <source>
        <dbReference type="ARBA" id="ARBA00022630"/>
    </source>
</evidence>
<dbReference type="Pfam" id="PF12806">
    <property type="entry name" value="Acyl-CoA_dh_C"/>
    <property type="match status" value="1"/>
</dbReference>
<dbReference type="Gene3D" id="1.20.140.10">
    <property type="entry name" value="Butyryl-CoA Dehydrogenase, subunit A, domain 3"/>
    <property type="match status" value="1"/>
</dbReference>
<dbReference type="SUPFAM" id="SSF47203">
    <property type="entry name" value="Acyl-CoA dehydrogenase C-terminal domain-like"/>
    <property type="match status" value="1"/>
</dbReference>
<keyword evidence="11" id="KW-1185">Reference proteome</keyword>
<evidence type="ECO:0000313" key="10">
    <source>
        <dbReference type="EMBL" id="MBB6125053.1"/>
    </source>
</evidence>
<accession>A0A841J273</accession>
<dbReference type="Pfam" id="PF02771">
    <property type="entry name" value="Acyl-CoA_dh_N"/>
    <property type="match status" value="1"/>
</dbReference>
<evidence type="ECO:0000259" key="9">
    <source>
        <dbReference type="Pfam" id="PF12806"/>
    </source>
</evidence>
<dbReference type="Proteomes" id="UP000552700">
    <property type="component" value="Unassembled WGS sequence"/>
</dbReference>
<keyword evidence="4 5" id="KW-0274">FAD</keyword>
<dbReference type="PANTHER" id="PTHR42803">
    <property type="entry name" value="ACYL-COA DEHYDROGENASE"/>
    <property type="match status" value="1"/>
</dbReference>
<dbReference type="InterPro" id="IPR009100">
    <property type="entry name" value="AcylCoA_DH/oxidase_NM_dom_sf"/>
</dbReference>
<evidence type="ECO:0000256" key="4">
    <source>
        <dbReference type="ARBA" id="ARBA00022827"/>
    </source>
</evidence>
<protein>
    <submittedName>
        <fullName evidence="10">Butyryl-CoA dehydrogenase</fullName>
        <ecNumber evidence="10">1.3.8.1</ecNumber>
    </submittedName>
</protein>
<dbReference type="InterPro" id="IPR009075">
    <property type="entry name" value="AcylCo_DH/oxidase_C"/>
</dbReference>
<dbReference type="EMBL" id="JACIJP010000005">
    <property type="protein sequence ID" value="MBB6125053.1"/>
    <property type="molecule type" value="Genomic_DNA"/>
</dbReference>
<dbReference type="GO" id="GO:0050660">
    <property type="term" value="F:flavin adenine dinucleotide binding"/>
    <property type="evidence" value="ECO:0007669"/>
    <property type="project" value="InterPro"/>
</dbReference>
<reference evidence="10 11" key="1">
    <citation type="submission" date="2020-08" db="EMBL/GenBank/DDBJ databases">
        <title>Genomic Encyclopedia of Type Strains, Phase IV (KMG-IV): sequencing the most valuable type-strain genomes for metagenomic binning, comparative biology and taxonomic classification.</title>
        <authorList>
            <person name="Goeker M."/>
        </authorList>
    </citation>
    <scope>NUCLEOTIDE SEQUENCE [LARGE SCALE GENOMIC DNA]</scope>
    <source>
        <strain evidence="10 11">DSM 102255</strain>
    </source>
</reference>
<dbReference type="PROSITE" id="PS00073">
    <property type="entry name" value="ACYL_COA_DH_2"/>
    <property type="match status" value="1"/>
</dbReference>
<feature type="domain" description="Acyl-CoA dehydrogenase/oxidase C-terminal" evidence="6">
    <location>
        <begin position="284"/>
        <end position="446"/>
    </location>
</feature>
<comment type="similarity">
    <text evidence="2 5">Belongs to the acyl-CoA dehydrogenase family.</text>
</comment>
<feature type="domain" description="Acyl-CoA dehydrogenase/oxidase N-terminal" evidence="8">
    <location>
        <begin position="39"/>
        <end position="155"/>
    </location>
</feature>
<evidence type="ECO:0000259" key="8">
    <source>
        <dbReference type="Pfam" id="PF02771"/>
    </source>
</evidence>
<dbReference type="InterPro" id="IPR046373">
    <property type="entry name" value="Acyl-CoA_Oxase/DH_mid-dom_sf"/>
</dbReference>
<organism evidence="10 11">
    <name type="scientific">Sphingobium subterraneum</name>
    <dbReference type="NCBI Taxonomy" id="627688"/>
    <lineage>
        <taxon>Bacteria</taxon>
        <taxon>Pseudomonadati</taxon>
        <taxon>Pseudomonadota</taxon>
        <taxon>Alphaproteobacteria</taxon>
        <taxon>Sphingomonadales</taxon>
        <taxon>Sphingomonadaceae</taxon>
        <taxon>Sphingobium</taxon>
    </lineage>
</organism>
<feature type="domain" description="Acetyl-CoA dehydrogenase-like C-terminal" evidence="9">
    <location>
        <begin position="466"/>
        <end position="588"/>
    </location>
</feature>
<dbReference type="InterPro" id="IPR052166">
    <property type="entry name" value="Diverse_Acyl-CoA_DH"/>
</dbReference>
<evidence type="ECO:0000256" key="2">
    <source>
        <dbReference type="ARBA" id="ARBA00009347"/>
    </source>
</evidence>
<proteinExistence type="inferred from homology"/>